<dbReference type="InterPro" id="IPR013159">
    <property type="entry name" value="DnaA_C"/>
</dbReference>
<evidence type="ECO:0000256" key="2">
    <source>
        <dbReference type="ARBA" id="ARBA00022490"/>
    </source>
</evidence>
<evidence type="ECO:0000256" key="9">
    <source>
        <dbReference type="NCBIfam" id="TIGR00362"/>
    </source>
</evidence>
<keyword evidence="7 8" id="KW-0238">DNA-binding</keyword>
<dbReference type="InterPro" id="IPR003593">
    <property type="entry name" value="AAA+_ATPase"/>
</dbReference>
<dbReference type="InterPro" id="IPR038454">
    <property type="entry name" value="DnaA_N_sf"/>
</dbReference>
<dbReference type="InterPro" id="IPR027417">
    <property type="entry name" value="P-loop_NTPase"/>
</dbReference>
<evidence type="ECO:0000256" key="10">
    <source>
        <dbReference type="RuleBase" id="RU000577"/>
    </source>
</evidence>
<dbReference type="InterPro" id="IPR013317">
    <property type="entry name" value="DnaA_dom"/>
</dbReference>
<feature type="region of interest" description="Domain I, interacts with DnaA modulators" evidence="8">
    <location>
        <begin position="1"/>
        <end position="91"/>
    </location>
</feature>
<dbReference type="GO" id="GO:0006275">
    <property type="term" value="P:regulation of DNA replication"/>
    <property type="evidence" value="ECO:0007669"/>
    <property type="project" value="UniProtKB-UniRule"/>
</dbReference>
<feature type="binding site" evidence="8">
    <location>
        <position position="156"/>
    </location>
    <ligand>
        <name>ATP</name>
        <dbReference type="ChEBI" id="CHEBI:30616"/>
    </ligand>
</feature>
<dbReference type="OrthoDB" id="9807019at2"/>
<keyword evidence="4 8" id="KW-0547">Nucleotide-binding</keyword>
<evidence type="ECO:0000256" key="6">
    <source>
        <dbReference type="ARBA" id="ARBA00023121"/>
    </source>
</evidence>
<dbReference type="GO" id="GO:0003688">
    <property type="term" value="F:DNA replication origin binding"/>
    <property type="evidence" value="ECO:0007669"/>
    <property type="project" value="UniProtKB-UniRule"/>
</dbReference>
<dbReference type="InParanoid" id="F7PWT7"/>
<dbReference type="Pfam" id="PF00308">
    <property type="entry name" value="Bac_DnaA"/>
    <property type="match status" value="1"/>
</dbReference>
<dbReference type="GO" id="GO:0005524">
    <property type="term" value="F:ATP binding"/>
    <property type="evidence" value="ECO:0007669"/>
    <property type="project" value="UniProtKB-UniRule"/>
</dbReference>
<dbReference type="InterPro" id="IPR024633">
    <property type="entry name" value="DnaA_N_dom"/>
</dbReference>
<evidence type="ECO:0000256" key="1">
    <source>
        <dbReference type="ARBA" id="ARBA00006583"/>
    </source>
</evidence>
<dbReference type="SMART" id="SM00382">
    <property type="entry name" value="AAA"/>
    <property type="match status" value="1"/>
</dbReference>
<keyword evidence="6 8" id="KW-0446">Lipid-binding</keyword>
<dbReference type="Gene3D" id="3.30.300.180">
    <property type="match status" value="1"/>
</dbReference>
<dbReference type="FunFam" id="3.40.50.300:FF:000668">
    <property type="entry name" value="Chromosomal replication initiator protein DnaA"/>
    <property type="match status" value="1"/>
</dbReference>
<feature type="region of interest" description="Domain IV, binds dsDNA" evidence="8">
    <location>
        <begin position="328"/>
        <end position="448"/>
    </location>
</feature>
<name>F7PWT7_9MOLU</name>
<feature type="binding site" evidence="8">
    <location>
        <position position="152"/>
    </location>
    <ligand>
        <name>ATP</name>
        <dbReference type="ChEBI" id="CHEBI:30616"/>
    </ligand>
</feature>
<dbReference type="NCBIfam" id="TIGR00362">
    <property type="entry name" value="DnaA"/>
    <property type="match status" value="1"/>
</dbReference>
<dbReference type="SUPFAM" id="SSF52540">
    <property type="entry name" value="P-loop containing nucleoside triphosphate hydrolases"/>
    <property type="match status" value="1"/>
</dbReference>
<comment type="domain">
    <text evidence="8">Domain I is involved in oligomerization and binding regulators, domain II is flexibile and of varying length in different bacteria, domain III forms the AAA+ region, while domain IV binds dsDNA.</text>
</comment>
<dbReference type="GO" id="GO:0006270">
    <property type="term" value="P:DNA replication initiation"/>
    <property type="evidence" value="ECO:0007669"/>
    <property type="project" value="UniProtKB-UniRule"/>
</dbReference>
<comment type="function">
    <text evidence="8 10">Plays an essential role in the initiation and regulation of chromosomal replication. ATP-DnaA binds to the origin of replication (oriC) to initiate formation of the DNA replication initiation complex once per cell cycle. Binds the DnaA box (a 9 base pair repeat at the origin) and separates the double-stranded (ds)DNA. Forms a right-handed helical filament on oriC DNA; dsDNA binds to the exterior of the filament while single-stranded (ss)DNA is stabiized in the filament's interior. The ATP-DnaA-oriC complex binds and stabilizes one strand of the AT-rich DNA unwinding element (DUE), permitting loading of DNA polymerase. After initiation quickly degrades to an ADP-DnaA complex that is not apt for DNA replication. Binds acidic phospholipids.</text>
</comment>
<dbReference type="GO" id="GO:0008289">
    <property type="term" value="F:lipid binding"/>
    <property type="evidence" value="ECO:0007669"/>
    <property type="project" value="UniProtKB-KW"/>
</dbReference>
<evidence type="ECO:0000256" key="11">
    <source>
        <dbReference type="RuleBase" id="RU004227"/>
    </source>
</evidence>
<dbReference type="Gene3D" id="3.40.50.300">
    <property type="entry name" value="P-loop containing nucleotide triphosphate hydrolases"/>
    <property type="match status" value="1"/>
</dbReference>
<comment type="similarity">
    <text evidence="1 8 11">Belongs to the DnaA family.</text>
</comment>
<dbReference type="SMART" id="SM00760">
    <property type="entry name" value="Bac_DnaA_C"/>
    <property type="match status" value="1"/>
</dbReference>
<protein>
    <recommendedName>
        <fullName evidence="8 9">Chromosomal replication initiator protein DnaA</fullName>
    </recommendedName>
</protein>
<evidence type="ECO:0000256" key="5">
    <source>
        <dbReference type="ARBA" id="ARBA00022840"/>
    </source>
</evidence>
<feature type="binding site" evidence="8">
    <location>
        <position position="154"/>
    </location>
    <ligand>
        <name>ATP</name>
        <dbReference type="ChEBI" id="CHEBI:30616"/>
    </ligand>
</feature>
<dbReference type="InterPro" id="IPR001957">
    <property type="entry name" value="Chromosome_initiator_DnaA"/>
</dbReference>
<keyword evidence="2 8" id="KW-0963">Cytoplasm</keyword>
<dbReference type="GO" id="GO:0005737">
    <property type="term" value="C:cytoplasm"/>
    <property type="evidence" value="ECO:0007669"/>
    <property type="project" value="UniProtKB-SubCell"/>
</dbReference>
<dbReference type="Gene3D" id="1.10.1750.10">
    <property type="match status" value="1"/>
</dbReference>
<comment type="caution">
    <text evidence="8">Lacks conserved residue(s) required for the propagation of feature annotation.</text>
</comment>
<organism evidence="14 15">
    <name type="scientific">Haloplasma contractile SSD-17B</name>
    <dbReference type="NCBI Taxonomy" id="1033810"/>
    <lineage>
        <taxon>Bacteria</taxon>
        <taxon>Bacillati</taxon>
        <taxon>Mycoplasmatota</taxon>
        <taxon>Mollicutes</taxon>
        <taxon>Haloplasmatales</taxon>
        <taxon>Haloplasmataceae</taxon>
        <taxon>Haloplasma</taxon>
    </lineage>
</organism>
<dbReference type="InterPro" id="IPR018312">
    <property type="entry name" value="Chromosome_initiator_DnaA_CS"/>
</dbReference>
<feature type="binding site" evidence="8">
    <location>
        <position position="155"/>
    </location>
    <ligand>
        <name>ATP</name>
        <dbReference type="ChEBI" id="CHEBI:30616"/>
    </ligand>
</feature>
<reference evidence="14 15" key="2">
    <citation type="journal article" date="2013" name="PLoS ONE">
        <title>INDIGO - INtegrated Data Warehouse of MIcrobial GenOmes with Examples from the Red Sea Extremophiles.</title>
        <authorList>
            <person name="Alam I."/>
            <person name="Antunes A."/>
            <person name="Kamau A.A."/>
            <person name="Ba Alawi W."/>
            <person name="Kalkatawi M."/>
            <person name="Stingl U."/>
            <person name="Bajic V.B."/>
        </authorList>
    </citation>
    <scope>NUCLEOTIDE SEQUENCE [LARGE SCALE GENOMIC DNA]</scope>
    <source>
        <strain evidence="14 15">SSD-17B</strain>
    </source>
</reference>
<dbReference type="CDD" id="cd06571">
    <property type="entry name" value="Bac_DnaA_C"/>
    <property type="match status" value="1"/>
</dbReference>
<evidence type="ECO:0000259" key="12">
    <source>
        <dbReference type="SMART" id="SM00382"/>
    </source>
</evidence>
<comment type="caution">
    <text evidence="14">The sequence shown here is derived from an EMBL/GenBank/DDBJ whole genome shotgun (WGS) entry which is preliminary data.</text>
</comment>
<dbReference type="EMBL" id="AFNU02000004">
    <property type="protein sequence ID" value="ERJ12538.1"/>
    <property type="molecule type" value="Genomic_DNA"/>
</dbReference>
<dbReference type="Proteomes" id="UP000005707">
    <property type="component" value="Unassembled WGS sequence"/>
</dbReference>
<dbReference type="PANTHER" id="PTHR30050">
    <property type="entry name" value="CHROMOSOMAL REPLICATION INITIATOR PROTEIN DNAA"/>
    <property type="match status" value="1"/>
</dbReference>
<dbReference type="PRINTS" id="PR00051">
    <property type="entry name" value="DNAA"/>
</dbReference>
<evidence type="ECO:0000256" key="3">
    <source>
        <dbReference type="ARBA" id="ARBA00022705"/>
    </source>
</evidence>
<dbReference type="FunCoup" id="F7PWT7">
    <property type="interactions" value="320"/>
</dbReference>
<dbReference type="PANTHER" id="PTHR30050:SF2">
    <property type="entry name" value="CHROMOSOMAL REPLICATION INITIATOR PROTEIN DNAA"/>
    <property type="match status" value="1"/>
</dbReference>
<gene>
    <name evidence="8 14" type="primary">dnaA</name>
    <name evidence="14" type="ORF">HLPCO_001524</name>
</gene>
<dbReference type="AlphaFoldDB" id="F7PWT7"/>
<dbReference type="STRING" id="1033810.HLPCO_001524"/>
<keyword evidence="5 8" id="KW-0067">ATP-binding</keyword>
<accession>F7PWT7</accession>
<evidence type="ECO:0000256" key="7">
    <source>
        <dbReference type="ARBA" id="ARBA00023125"/>
    </source>
</evidence>
<dbReference type="Pfam" id="PF11638">
    <property type="entry name" value="DnaA_N"/>
    <property type="match status" value="1"/>
</dbReference>
<evidence type="ECO:0000256" key="8">
    <source>
        <dbReference type="HAMAP-Rule" id="MF_00377"/>
    </source>
</evidence>
<keyword evidence="3 8" id="KW-0235">DNA replication</keyword>
<evidence type="ECO:0000313" key="14">
    <source>
        <dbReference type="EMBL" id="ERJ12538.1"/>
    </source>
</evidence>
<proteinExistence type="inferred from homology"/>
<dbReference type="HAMAP" id="MF_00377">
    <property type="entry name" value="DnaA_bact"/>
    <property type="match status" value="1"/>
</dbReference>
<dbReference type="InterPro" id="IPR010921">
    <property type="entry name" value="Trp_repressor/repl_initiator"/>
</dbReference>
<reference evidence="14 15" key="1">
    <citation type="journal article" date="2011" name="J. Bacteriol.">
        <title>Genome sequence of Haloplasma contractile, an unusual contractile bacterium from a deep-sea anoxic brine lake.</title>
        <authorList>
            <person name="Antunes A."/>
            <person name="Alam I."/>
            <person name="El Dorry H."/>
            <person name="Siam R."/>
            <person name="Robertson A."/>
            <person name="Bajic V.B."/>
            <person name="Stingl U."/>
        </authorList>
    </citation>
    <scope>NUCLEOTIDE SEQUENCE [LARGE SCALE GENOMIC DNA]</scope>
    <source>
        <strain evidence="14 15">SSD-17B</strain>
    </source>
</reference>
<comment type="subunit">
    <text evidence="8">Oligomerizes as a right-handed, spiral filament on DNA at oriC.</text>
</comment>
<keyword evidence="15" id="KW-1185">Reference proteome</keyword>
<dbReference type="InterPro" id="IPR020591">
    <property type="entry name" value="Chromosome_initiator_DnaA-like"/>
</dbReference>
<feature type="domain" description="AAA+ ATPase" evidence="12">
    <location>
        <begin position="141"/>
        <end position="270"/>
    </location>
</feature>
<comment type="subcellular location">
    <subcellularLocation>
        <location evidence="8">Cytoplasm</location>
    </subcellularLocation>
</comment>
<sequence length="448" mass="52435">MYEKYQTLWNETLKEIKIEYEPEIYEEIFKPVDRVYKFYKNIIYVVAPTEFHKSRIEQFYIRKVVSLLQIVANESYDVKIITEDYINKDKKVDITSVDPNISNLYRHNLKATYTFDNYVVGANNRFAYMLGLQVADRPGTIINPLYIFGGVGLGKTHLMQAIGNYILDNDQNIKVLYVKTEVFIEDYINKIKTKKDAEFNKKYNNIDVLLIDDIQFLAKKEQSQLEFFKIFERMHNENKQIIITSDRPAYELKDMMDRLTSRFEWGTQADIKAPDVHTRIDILKKKIASERIDHDEIPSEILEYIASNFSTNIRILEGALKRVLFYATMMNNEITLELTKEALKDILPKVQSLGSVSITNIQREVCEYYNIPFEQLISKSRKAKFVLPRQIAMYISRELTGSSFPQIGKEFGGKDHTTVMHSIQKINKLKIIDDNLSNDLETLIDKLK</sequence>
<evidence type="ECO:0000313" key="15">
    <source>
        <dbReference type="Proteomes" id="UP000005707"/>
    </source>
</evidence>
<dbReference type="GO" id="GO:0005886">
    <property type="term" value="C:plasma membrane"/>
    <property type="evidence" value="ECO:0007669"/>
    <property type="project" value="TreeGrafter"/>
</dbReference>
<evidence type="ECO:0000259" key="13">
    <source>
        <dbReference type="SMART" id="SM00760"/>
    </source>
</evidence>
<feature type="domain" description="Chromosomal replication initiator DnaA C-terminal" evidence="13">
    <location>
        <begin position="357"/>
        <end position="426"/>
    </location>
</feature>
<dbReference type="SUPFAM" id="SSF48295">
    <property type="entry name" value="TrpR-like"/>
    <property type="match status" value="1"/>
</dbReference>
<dbReference type="PROSITE" id="PS01008">
    <property type="entry name" value="DNAA"/>
    <property type="match status" value="1"/>
</dbReference>
<dbReference type="Pfam" id="PF08299">
    <property type="entry name" value="Bac_DnaA_C"/>
    <property type="match status" value="1"/>
</dbReference>
<evidence type="ECO:0000256" key="4">
    <source>
        <dbReference type="ARBA" id="ARBA00022741"/>
    </source>
</evidence>
<dbReference type="RefSeq" id="WP_008824880.1">
    <property type="nucleotide sequence ID" value="NZ_AFNU02000004.1"/>
</dbReference>
<dbReference type="CDD" id="cd00009">
    <property type="entry name" value="AAA"/>
    <property type="match status" value="1"/>
</dbReference>
<dbReference type="Gene3D" id="1.10.8.60">
    <property type="match status" value="1"/>
</dbReference>
<dbReference type="eggNOG" id="COG0593">
    <property type="taxonomic scope" value="Bacteria"/>
</dbReference>